<dbReference type="STRING" id="1089455.MOPEL_135_02060"/>
<feature type="transmembrane region" description="Helical" evidence="3">
    <location>
        <begin position="115"/>
        <end position="133"/>
    </location>
</feature>
<keyword evidence="3" id="KW-1133">Transmembrane helix</keyword>
<evidence type="ECO:0000313" key="5">
    <source>
        <dbReference type="EMBL" id="GAB49968.1"/>
    </source>
</evidence>
<organism evidence="5 6">
    <name type="scientific">Mobilicoccus pelagius NBRC 104925</name>
    <dbReference type="NCBI Taxonomy" id="1089455"/>
    <lineage>
        <taxon>Bacteria</taxon>
        <taxon>Bacillati</taxon>
        <taxon>Actinomycetota</taxon>
        <taxon>Actinomycetes</taxon>
        <taxon>Micrococcales</taxon>
        <taxon>Dermatophilaceae</taxon>
        <taxon>Mobilicoccus</taxon>
    </lineage>
</organism>
<evidence type="ECO:0000313" key="6">
    <source>
        <dbReference type="Proteomes" id="UP000004367"/>
    </source>
</evidence>
<feature type="domain" description="Cell envelope-related transcriptional attenuator" evidence="4">
    <location>
        <begin position="195"/>
        <end position="375"/>
    </location>
</feature>
<evidence type="ECO:0000256" key="1">
    <source>
        <dbReference type="ARBA" id="ARBA00006068"/>
    </source>
</evidence>
<dbReference type="AlphaFoldDB" id="H5UW60"/>
<feature type="transmembrane region" description="Helical" evidence="3">
    <location>
        <begin position="15"/>
        <end position="35"/>
    </location>
</feature>
<dbReference type="PANTHER" id="PTHR33392:SF6">
    <property type="entry name" value="POLYISOPRENYL-TEICHOIC ACID--PEPTIDOGLYCAN TEICHOIC ACID TRANSFERASE TAGU"/>
    <property type="match status" value="1"/>
</dbReference>
<dbReference type="InterPro" id="IPR004474">
    <property type="entry name" value="LytR_CpsA_psr"/>
</dbReference>
<sequence>MSAAHPGEYGPRRGLGPLLGLTTLGAILPGSGLLLSGRRFLGGLLMSVFLVCVVGAAAFIYVKGPTEAALFLGVRRNLLLGLVVAGVLALIVLAASLVHTAALNWPSRPQTGKRVAAGTFVALLVLAVLAPVAPATQYVMIHRDTLSSIFSHGDVDRGVGAATPIGSGRNAWRTVPRVNVMLIGSDAYPGRPGLRTDSMMVASIDTRSGDTVLFGIPRNLENIPLGPTNPLTRVYPNGYDCGDACLMNEVWNEGEKHKDLFPGDPMPGLTATRLALTEVLGLGIDYAVVIDIRGFSALVDAMGGVDITVKTRIPIGGKVENGQIVPGSIHGWIEPGPQHMDGYTAMWYARSRATTDDFNRMGRQRCMVGALVRQVDAPTMLERYPALAKVAKDNIYTDIPAEHLGAWAELVGRVQQEGTIRSLPFTNKIVKVTDPDYGHIHEVVRNAISPHPVEGVPAPSWSSSSQPTTTPSAPRTTPGSTPTEPAQGLVDVKNAC</sequence>
<dbReference type="PANTHER" id="PTHR33392">
    <property type="entry name" value="POLYISOPRENYL-TEICHOIC ACID--PEPTIDOGLYCAN TEICHOIC ACID TRANSFERASE TAGU"/>
    <property type="match status" value="1"/>
</dbReference>
<comment type="similarity">
    <text evidence="1">Belongs to the LytR/CpsA/Psr (LCP) family.</text>
</comment>
<reference evidence="5 6" key="1">
    <citation type="submission" date="2012-02" db="EMBL/GenBank/DDBJ databases">
        <title>Whole genome shotgun sequence of Mobilicoccus pelagius NBRC 104925.</title>
        <authorList>
            <person name="Yoshida Y."/>
            <person name="Hosoyama A."/>
            <person name="Tsuchikane K."/>
            <person name="Katsumata H."/>
            <person name="Yamazaki S."/>
            <person name="Fujita N."/>
        </authorList>
    </citation>
    <scope>NUCLEOTIDE SEQUENCE [LARGE SCALE GENOMIC DNA]</scope>
    <source>
        <strain evidence="5 6">NBRC 104925</strain>
    </source>
</reference>
<dbReference type="InterPro" id="IPR050922">
    <property type="entry name" value="LytR/CpsA/Psr_CW_biosynth"/>
</dbReference>
<dbReference type="Proteomes" id="UP000004367">
    <property type="component" value="Unassembled WGS sequence"/>
</dbReference>
<evidence type="ECO:0000256" key="2">
    <source>
        <dbReference type="SAM" id="MobiDB-lite"/>
    </source>
</evidence>
<feature type="region of interest" description="Disordered" evidence="2">
    <location>
        <begin position="449"/>
        <end position="496"/>
    </location>
</feature>
<feature type="transmembrane region" description="Helical" evidence="3">
    <location>
        <begin position="42"/>
        <end position="62"/>
    </location>
</feature>
<dbReference type="OrthoDB" id="3573673at2"/>
<proteinExistence type="inferred from homology"/>
<dbReference type="EMBL" id="BAFE01000094">
    <property type="protein sequence ID" value="GAB49968.1"/>
    <property type="molecule type" value="Genomic_DNA"/>
</dbReference>
<dbReference type="RefSeq" id="WP_009760625.1">
    <property type="nucleotide sequence ID" value="NZ_BAFE01000094.1"/>
</dbReference>
<protein>
    <submittedName>
        <fullName evidence="5">Putative LytR family regulatory protein</fullName>
    </submittedName>
</protein>
<keyword evidence="3" id="KW-0472">Membrane</keyword>
<accession>H5UW60</accession>
<name>H5UW60_9MICO</name>
<keyword evidence="3" id="KW-0812">Transmembrane</keyword>
<evidence type="ECO:0000256" key="3">
    <source>
        <dbReference type="SAM" id="Phobius"/>
    </source>
</evidence>
<evidence type="ECO:0000259" key="4">
    <source>
        <dbReference type="Pfam" id="PF03816"/>
    </source>
</evidence>
<feature type="transmembrane region" description="Helical" evidence="3">
    <location>
        <begin position="82"/>
        <end position="103"/>
    </location>
</feature>
<keyword evidence="6" id="KW-1185">Reference proteome</keyword>
<dbReference type="NCBIfam" id="TIGR00350">
    <property type="entry name" value="lytR_cpsA_psr"/>
    <property type="match status" value="1"/>
</dbReference>
<feature type="compositionally biased region" description="Low complexity" evidence="2">
    <location>
        <begin position="457"/>
        <end position="483"/>
    </location>
</feature>
<dbReference type="Pfam" id="PF03816">
    <property type="entry name" value="LytR_cpsA_psr"/>
    <property type="match status" value="1"/>
</dbReference>
<dbReference type="eggNOG" id="COG1316">
    <property type="taxonomic scope" value="Bacteria"/>
</dbReference>
<dbReference type="Gene3D" id="3.40.630.190">
    <property type="entry name" value="LCP protein"/>
    <property type="match status" value="1"/>
</dbReference>
<comment type="caution">
    <text evidence="5">The sequence shown here is derived from an EMBL/GenBank/DDBJ whole genome shotgun (WGS) entry which is preliminary data.</text>
</comment>
<gene>
    <name evidence="5" type="ORF">MOPEL_135_02060</name>
</gene>